<name>A0A8J2Q1B0_9BILA</name>
<dbReference type="Proteomes" id="UP000746747">
    <property type="component" value="Unassembled WGS sequence"/>
</dbReference>
<sequence length="116" mass="12882">MKTAEDRRMIPACRIAILGVCQFQLKIFSKLIEQTAPSCSTLLDLATFKPSTLKRLAGRFILLHPCHGPCGLVGIFCSKCEINDDIGITDNDNKVSCYHQMLPNELIKFLQNGAID</sequence>
<accession>A0A8J2Q1B0</accession>
<evidence type="ECO:0000313" key="1">
    <source>
        <dbReference type="EMBL" id="CAG9536150.1"/>
    </source>
</evidence>
<proteinExistence type="predicted"/>
<evidence type="ECO:0000313" key="2">
    <source>
        <dbReference type="Proteomes" id="UP000746747"/>
    </source>
</evidence>
<dbReference type="OrthoDB" id="5833265at2759"/>
<organism evidence="1 2">
    <name type="scientific">Cercopithifilaria johnstoni</name>
    <dbReference type="NCBI Taxonomy" id="2874296"/>
    <lineage>
        <taxon>Eukaryota</taxon>
        <taxon>Metazoa</taxon>
        <taxon>Ecdysozoa</taxon>
        <taxon>Nematoda</taxon>
        <taxon>Chromadorea</taxon>
        <taxon>Rhabditida</taxon>
        <taxon>Spirurina</taxon>
        <taxon>Spiruromorpha</taxon>
        <taxon>Filarioidea</taxon>
        <taxon>Onchocercidae</taxon>
        <taxon>Cercopithifilaria</taxon>
    </lineage>
</organism>
<protein>
    <submittedName>
        <fullName evidence="1">Uncharacterized protein</fullName>
    </submittedName>
</protein>
<comment type="caution">
    <text evidence="1">The sequence shown here is derived from an EMBL/GenBank/DDBJ whole genome shotgun (WGS) entry which is preliminary data.</text>
</comment>
<dbReference type="EMBL" id="CAKAEH010001428">
    <property type="protein sequence ID" value="CAG9536150.1"/>
    <property type="molecule type" value="Genomic_DNA"/>
</dbReference>
<gene>
    <name evidence="1" type="ORF">CJOHNSTONI_LOCUS6103</name>
</gene>
<keyword evidence="2" id="KW-1185">Reference proteome</keyword>
<dbReference type="AlphaFoldDB" id="A0A8J2Q1B0"/>
<reference evidence="1" key="1">
    <citation type="submission" date="2021-09" db="EMBL/GenBank/DDBJ databases">
        <authorList>
            <consortium name="Pathogen Informatics"/>
        </authorList>
    </citation>
    <scope>NUCLEOTIDE SEQUENCE</scope>
</reference>